<keyword evidence="8" id="KW-0449">Lipoprotein</keyword>
<evidence type="ECO:0000256" key="8">
    <source>
        <dbReference type="ARBA" id="ARBA00023288"/>
    </source>
</evidence>
<comment type="function">
    <text evidence="9">Ligand for members of the frizzled family of seven transmembrane receptors.</text>
</comment>
<dbReference type="GO" id="GO:0060070">
    <property type="term" value="P:canonical Wnt signaling pathway"/>
    <property type="evidence" value="ECO:0007669"/>
    <property type="project" value="TreeGrafter"/>
</dbReference>
<dbReference type="GO" id="GO:0005125">
    <property type="term" value="F:cytokine activity"/>
    <property type="evidence" value="ECO:0007669"/>
    <property type="project" value="TreeGrafter"/>
</dbReference>
<name>A0A5B9GBC2_UREUN</name>
<dbReference type="GO" id="GO:0045165">
    <property type="term" value="P:cell fate commitment"/>
    <property type="evidence" value="ECO:0007669"/>
    <property type="project" value="TreeGrafter"/>
</dbReference>
<protein>
    <recommendedName>
        <fullName evidence="9">Protein Wnt</fullName>
    </recommendedName>
</protein>
<keyword evidence="3 9" id="KW-0217">Developmental protein</keyword>
<dbReference type="PANTHER" id="PTHR12027">
    <property type="entry name" value="WNT RELATED"/>
    <property type="match status" value="1"/>
</dbReference>
<dbReference type="GO" id="GO:0005109">
    <property type="term" value="F:frizzled binding"/>
    <property type="evidence" value="ECO:0007669"/>
    <property type="project" value="TreeGrafter"/>
</dbReference>
<dbReference type="InterPro" id="IPR043158">
    <property type="entry name" value="Wnt_C"/>
</dbReference>
<dbReference type="Pfam" id="PF00110">
    <property type="entry name" value="wnt"/>
    <property type="match status" value="1"/>
</dbReference>
<keyword evidence="7" id="KW-1015">Disulfide bond</keyword>
<evidence type="ECO:0000256" key="10">
    <source>
        <dbReference type="SAM" id="SignalP"/>
    </source>
</evidence>
<feature type="chain" id="PRO_5022833112" description="Protein Wnt" evidence="10">
    <location>
        <begin position="27"/>
        <end position="386"/>
    </location>
</feature>
<evidence type="ECO:0000256" key="6">
    <source>
        <dbReference type="ARBA" id="ARBA00022687"/>
    </source>
</evidence>
<dbReference type="EMBL" id="MK432606">
    <property type="protein sequence ID" value="QEE82521.1"/>
    <property type="molecule type" value="mRNA"/>
</dbReference>
<dbReference type="Gene3D" id="3.30.2460.20">
    <property type="match status" value="1"/>
</dbReference>
<dbReference type="SMART" id="SM00097">
    <property type="entry name" value="WNT1"/>
    <property type="match status" value="1"/>
</dbReference>
<dbReference type="FunFam" id="3.30.2460.20:FF:000001">
    <property type="entry name" value="Wnt homolog"/>
    <property type="match status" value="1"/>
</dbReference>
<feature type="signal peptide" evidence="10">
    <location>
        <begin position="1"/>
        <end position="26"/>
    </location>
</feature>
<dbReference type="GO" id="GO:0005615">
    <property type="term" value="C:extracellular space"/>
    <property type="evidence" value="ECO:0007669"/>
    <property type="project" value="TreeGrafter"/>
</dbReference>
<evidence type="ECO:0000256" key="7">
    <source>
        <dbReference type="ARBA" id="ARBA00023157"/>
    </source>
</evidence>
<organism evidence="11">
    <name type="scientific">Urechis unicinctus</name>
    <name type="common">Fat innkeeper worm</name>
    <name type="synonym">Chinese penis fish</name>
    <dbReference type="NCBI Taxonomy" id="6432"/>
    <lineage>
        <taxon>Eukaryota</taxon>
        <taxon>Metazoa</taxon>
        <taxon>Spiralia</taxon>
        <taxon>Lophotrochozoa</taxon>
        <taxon>Annelida</taxon>
        <taxon>Polychaeta</taxon>
        <taxon>Echiura</taxon>
        <taxon>Xenopneusta</taxon>
        <taxon>Urechidae</taxon>
        <taxon>Urechis</taxon>
    </lineage>
</organism>
<keyword evidence="6 9" id="KW-0879">Wnt signaling pathway</keyword>
<evidence type="ECO:0000256" key="5">
    <source>
        <dbReference type="ARBA" id="ARBA00022530"/>
    </source>
</evidence>
<sequence>MVIGMYLITQPLVIFLLAWMMFPARPADNNARTGGKKHRTRGTRWWNLASTQHFMSDNLDQPDPHHYINPSMQPLTRKQRRLVARNPGTMTAIARSARLALDECQFQFRHRRWNCPVSEASHGGSVFGKILKTGCRESSFIYAVTSAALSHSVARACSDGRIYTCSCGEHATRHASHRTTRDWQWGGCGDNMAFGYKFSKDFIDVAERGHDVRHMMNLHNNEAGRRHVRDEMGQECKCHGMSGSCSVKTCWMTLPHFTIVGNNIKARYDGASRIQQGNAGVNRKKNKLNLIPVDAKHKTPGRKDLVYFEKSPTFCDLDAAIGHTGTSGRVCNATSQGIDGCELMCCGRGFGSELYSARERCNCVFHWCCHVTCDACMTTKVRHVCL</sequence>
<evidence type="ECO:0000256" key="2">
    <source>
        <dbReference type="ARBA" id="ARBA00005683"/>
    </source>
</evidence>
<reference evidence="11" key="1">
    <citation type="submission" date="2019-01" db="EMBL/GenBank/DDBJ databases">
        <authorList>
            <person name="Li Q."/>
            <person name="Zhang Z."/>
        </authorList>
    </citation>
    <scope>NUCLEOTIDE SEQUENCE</scope>
</reference>
<accession>A0A5B9GBC2</accession>
<evidence type="ECO:0000256" key="4">
    <source>
        <dbReference type="ARBA" id="ARBA00022525"/>
    </source>
</evidence>
<comment type="similarity">
    <text evidence="2 9">Belongs to the Wnt family.</text>
</comment>
<dbReference type="PANTHER" id="PTHR12027:SF91">
    <property type="entry name" value="PROTO-ONCOGENE WNT-1"/>
    <property type="match status" value="1"/>
</dbReference>
<keyword evidence="5" id="KW-0272">Extracellular matrix</keyword>
<evidence type="ECO:0000256" key="3">
    <source>
        <dbReference type="ARBA" id="ARBA00022473"/>
    </source>
</evidence>
<dbReference type="PRINTS" id="PR01349">
    <property type="entry name" value="WNTPROTEIN"/>
</dbReference>
<proteinExistence type="evidence at transcript level"/>
<dbReference type="GO" id="GO:0030182">
    <property type="term" value="P:neuron differentiation"/>
    <property type="evidence" value="ECO:0007669"/>
    <property type="project" value="TreeGrafter"/>
</dbReference>
<evidence type="ECO:0000256" key="1">
    <source>
        <dbReference type="ARBA" id="ARBA00004498"/>
    </source>
</evidence>
<comment type="subcellular location">
    <subcellularLocation>
        <location evidence="1 9">Secreted</location>
        <location evidence="1 9">Extracellular space</location>
        <location evidence="1 9">Extracellular matrix</location>
    </subcellularLocation>
</comment>
<dbReference type="InterPro" id="IPR018161">
    <property type="entry name" value="Wnt_CS"/>
</dbReference>
<dbReference type="InterPro" id="IPR005817">
    <property type="entry name" value="Wnt"/>
</dbReference>
<keyword evidence="4" id="KW-0964">Secreted</keyword>
<evidence type="ECO:0000256" key="9">
    <source>
        <dbReference type="RuleBase" id="RU003500"/>
    </source>
</evidence>
<dbReference type="PROSITE" id="PS00246">
    <property type="entry name" value="WNT1"/>
    <property type="match status" value="1"/>
</dbReference>
<keyword evidence="10" id="KW-0732">Signal</keyword>
<dbReference type="AlphaFoldDB" id="A0A5B9GBC2"/>
<evidence type="ECO:0000313" key="11">
    <source>
        <dbReference type="EMBL" id="QEE82521.1"/>
    </source>
</evidence>